<evidence type="ECO:0000256" key="3">
    <source>
        <dbReference type="ARBA" id="ARBA00023002"/>
    </source>
</evidence>
<evidence type="ECO:0000313" key="7">
    <source>
        <dbReference type="Proteomes" id="UP000547510"/>
    </source>
</evidence>
<protein>
    <submittedName>
        <fullName evidence="6">Putative F420-dependent oxidoreductase</fullName>
    </submittedName>
</protein>
<dbReference type="Pfam" id="PF00296">
    <property type="entry name" value="Bac_luciferase"/>
    <property type="match status" value="1"/>
</dbReference>
<gene>
    <name evidence="6" type="ORF">FHS29_000940</name>
</gene>
<dbReference type="PANTHER" id="PTHR42847">
    <property type="entry name" value="ALKANESULFONATE MONOOXYGENASE"/>
    <property type="match status" value="1"/>
</dbReference>
<organism evidence="6 7">
    <name type="scientific">Saccharothrix tamanrassetensis</name>
    <dbReference type="NCBI Taxonomy" id="1051531"/>
    <lineage>
        <taxon>Bacteria</taxon>
        <taxon>Bacillati</taxon>
        <taxon>Actinomycetota</taxon>
        <taxon>Actinomycetes</taxon>
        <taxon>Pseudonocardiales</taxon>
        <taxon>Pseudonocardiaceae</taxon>
        <taxon>Saccharothrix</taxon>
    </lineage>
</organism>
<evidence type="ECO:0000256" key="1">
    <source>
        <dbReference type="ARBA" id="ARBA00022630"/>
    </source>
</evidence>
<dbReference type="GO" id="GO:0046306">
    <property type="term" value="P:alkanesulfonate catabolic process"/>
    <property type="evidence" value="ECO:0007669"/>
    <property type="project" value="TreeGrafter"/>
</dbReference>
<dbReference type="Gene3D" id="3.20.20.30">
    <property type="entry name" value="Luciferase-like domain"/>
    <property type="match status" value="1"/>
</dbReference>
<dbReference type="InterPro" id="IPR036661">
    <property type="entry name" value="Luciferase-like_sf"/>
</dbReference>
<dbReference type="EMBL" id="JACHJN010000001">
    <property type="protein sequence ID" value="MBB5954370.1"/>
    <property type="molecule type" value="Genomic_DNA"/>
</dbReference>
<dbReference type="AlphaFoldDB" id="A0A841CBL1"/>
<keyword evidence="2" id="KW-0288">FMN</keyword>
<proteinExistence type="predicted"/>
<dbReference type="SUPFAM" id="SSF51679">
    <property type="entry name" value="Bacterial luciferase-like"/>
    <property type="match status" value="1"/>
</dbReference>
<dbReference type="InterPro" id="IPR019921">
    <property type="entry name" value="Lucif-like_OxRdtase_Rv2161c"/>
</dbReference>
<dbReference type="NCBIfam" id="TIGR03619">
    <property type="entry name" value="F420_Rv2161c"/>
    <property type="match status" value="1"/>
</dbReference>
<accession>A0A841CBL1</accession>
<sequence length="294" mass="30836">MTMRFGVSLEPSKPADAVAVARSAEQLGYDYVMMSSHVLANNGGSALDPLVLLSFVAGATARIGVATSILVLPYYDPVVLANQTATLDVLSGGRFTLAVGTGWNPDEFAAVGVPVAERGSRTDEGLAVLRALWSGSAVDFAGKHTTFQQARIGVQPHTPGGPRVWVGGHSDAALRRALRTADGWHGAGVDYQAMQDIHHRLARLGDETGRDPATLELTTVAFVQPPGFPRTGPLPGPGLGGDAPTATRLVDELSLLQEAGINTVSLWMPLAPDHTPAALAWLADEVMSKMDSSK</sequence>
<keyword evidence="4" id="KW-0503">Monooxygenase</keyword>
<keyword evidence="3" id="KW-0560">Oxidoreductase</keyword>
<keyword evidence="1" id="KW-0285">Flavoprotein</keyword>
<name>A0A841CBL1_9PSEU</name>
<dbReference type="RefSeq" id="WP_221455291.1">
    <property type="nucleotide sequence ID" value="NZ_JACHJN010000001.1"/>
</dbReference>
<evidence type="ECO:0000256" key="2">
    <source>
        <dbReference type="ARBA" id="ARBA00022643"/>
    </source>
</evidence>
<dbReference type="GO" id="GO:0008726">
    <property type="term" value="F:alkanesulfonate monooxygenase activity"/>
    <property type="evidence" value="ECO:0007669"/>
    <property type="project" value="TreeGrafter"/>
</dbReference>
<feature type="domain" description="Luciferase-like" evidence="5">
    <location>
        <begin position="12"/>
        <end position="223"/>
    </location>
</feature>
<evidence type="ECO:0000256" key="4">
    <source>
        <dbReference type="ARBA" id="ARBA00023033"/>
    </source>
</evidence>
<dbReference type="Proteomes" id="UP000547510">
    <property type="component" value="Unassembled WGS sequence"/>
</dbReference>
<dbReference type="PANTHER" id="PTHR42847:SF4">
    <property type="entry name" value="ALKANESULFONATE MONOOXYGENASE-RELATED"/>
    <property type="match status" value="1"/>
</dbReference>
<dbReference type="InterPro" id="IPR011251">
    <property type="entry name" value="Luciferase-like_dom"/>
</dbReference>
<evidence type="ECO:0000259" key="5">
    <source>
        <dbReference type="Pfam" id="PF00296"/>
    </source>
</evidence>
<comment type="caution">
    <text evidence="6">The sequence shown here is derived from an EMBL/GenBank/DDBJ whole genome shotgun (WGS) entry which is preliminary data.</text>
</comment>
<dbReference type="InterPro" id="IPR050172">
    <property type="entry name" value="SsuD_RutA_monooxygenase"/>
</dbReference>
<reference evidence="6 7" key="1">
    <citation type="submission" date="2020-08" db="EMBL/GenBank/DDBJ databases">
        <title>Genomic Encyclopedia of Type Strains, Phase III (KMG-III): the genomes of soil and plant-associated and newly described type strains.</title>
        <authorList>
            <person name="Whitman W."/>
        </authorList>
    </citation>
    <scope>NUCLEOTIDE SEQUENCE [LARGE SCALE GENOMIC DNA]</scope>
    <source>
        <strain evidence="6 7">CECT 8640</strain>
    </source>
</reference>
<evidence type="ECO:0000313" key="6">
    <source>
        <dbReference type="EMBL" id="MBB5954370.1"/>
    </source>
</evidence>
<keyword evidence="7" id="KW-1185">Reference proteome</keyword>